<protein>
    <recommendedName>
        <fullName evidence="1">ABC transporter domain-containing protein</fullName>
    </recommendedName>
</protein>
<reference evidence="2 3" key="1">
    <citation type="submission" date="2018-05" db="EMBL/GenBank/DDBJ databases">
        <title>Genetic diversity of glacier-inhabiting Cryobacterium bacteria in China and description of Cryobacterium mengkeensis sp. nov. and Arthrobacter glacialis sp. nov.</title>
        <authorList>
            <person name="Liu Q."/>
            <person name="Xin Y.-H."/>
        </authorList>
    </citation>
    <scope>NUCLEOTIDE SEQUENCE [LARGE SCALE GENOMIC DNA]</scope>
    <source>
        <strain evidence="2 3">GP3</strain>
    </source>
</reference>
<organism evidence="2 3">
    <name type="scientific">Arthrobacter psychrochitiniphilus</name>
    <dbReference type="NCBI Taxonomy" id="291045"/>
    <lineage>
        <taxon>Bacteria</taxon>
        <taxon>Bacillati</taxon>
        <taxon>Actinomycetota</taxon>
        <taxon>Actinomycetes</taxon>
        <taxon>Micrococcales</taxon>
        <taxon>Micrococcaceae</taxon>
        <taxon>Arthrobacter</taxon>
    </lineage>
</organism>
<dbReference type="AlphaFoldDB" id="A0A2V3DW85"/>
<keyword evidence="3" id="KW-1185">Reference proteome</keyword>
<proteinExistence type="predicted"/>
<evidence type="ECO:0000313" key="2">
    <source>
        <dbReference type="EMBL" id="PXA69581.1"/>
    </source>
</evidence>
<dbReference type="Gene3D" id="3.40.50.300">
    <property type="entry name" value="P-loop containing nucleotide triphosphate hydrolases"/>
    <property type="match status" value="1"/>
</dbReference>
<dbReference type="SUPFAM" id="SSF52540">
    <property type="entry name" value="P-loop containing nucleoside triphosphate hydrolases"/>
    <property type="match status" value="1"/>
</dbReference>
<sequence length="70" mass="8248">MPWRARWWNPERSTRAAELLNQVGLTDQMRGRKANKLSGGMQQRVAIARALAWRTRNSALFWHSPMIMPW</sequence>
<dbReference type="EMBL" id="QHLZ01000001">
    <property type="protein sequence ID" value="PXA69581.1"/>
    <property type="molecule type" value="Genomic_DNA"/>
</dbReference>
<gene>
    <name evidence="2" type="ORF">CVS29_03340</name>
</gene>
<dbReference type="GO" id="GO:0016887">
    <property type="term" value="F:ATP hydrolysis activity"/>
    <property type="evidence" value="ECO:0007669"/>
    <property type="project" value="InterPro"/>
</dbReference>
<evidence type="ECO:0000313" key="3">
    <source>
        <dbReference type="Proteomes" id="UP000246303"/>
    </source>
</evidence>
<dbReference type="Pfam" id="PF00005">
    <property type="entry name" value="ABC_tran"/>
    <property type="match status" value="1"/>
</dbReference>
<dbReference type="OrthoDB" id="9802264at2"/>
<feature type="domain" description="ABC transporter" evidence="1">
    <location>
        <begin position="11"/>
        <end position="53"/>
    </location>
</feature>
<accession>A0A2V3DW85</accession>
<dbReference type="InterPro" id="IPR027417">
    <property type="entry name" value="P-loop_NTPase"/>
</dbReference>
<name>A0A2V3DW85_9MICC</name>
<dbReference type="GO" id="GO:0005524">
    <property type="term" value="F:ATP binding"/>
    <property type="evidence" value="ECO:0007669"/>
    <property type="project" value="InterPro"/>
</dbReference>
<evidence type="ECO:0000259" key="1">
    <source>
        <dbReference type="Pfam" id="PF00005"/>
    </source>
</evidence>
<dbReference type="RefSeq" id="WP_110104866.1">
    <property type="nucleotide sequence ID" value="NZ_JACBZZ010000001.1"/>
</dbReference>
<dbReference type="Proteomes" id="UP000246303">
    <property type="component" value="Unassembled WGS sequence"/>
</dbReference>
<dbReference type="InterPro" id="IPR003439">
    <property type="entry name" value="ABC_transporter-like_ATP-bd"/>
</dbReference>
<comment type="caution">
    <text evidence="2">The sequence shown here is derived from an EMBL/GenBank/DDBJ whole genome shotgun (WGS) entry which is preliminary data.</text>
</comment>